<feature type="domain" description="Ketoreductase" evidence="4">
    <location>
        <begin position="6"/>
        <end position="188"/>
    </location>
</feature>
<dbReference type="RefSeq" id="WP_345376838.1">
    <property type="nucleotide sequence ID" value="NZ_BAABLM010000009.1"/>
</dbReference>
<evidence type="ECO:0000313" key="5">
    <source>
        <dbReference type="EMBL" id="GAA4683132.1"/>
    </source>
</evidence>
<sequence>MTDPTGSAVVTGGAQGIGLAIARDLAAAGHRVAILGTRSPAAGDPIAQELGPDHIYVQADVADEAQVESALAEVAAKLGRVSVLVNNAGVGSSADVAELEQKDWDAFFGVDLKGSWLMSKFAVPQMRELGGGAIVNISSIHATLTRAGMFPYAAAKAGILGLTRSMALDLAADHIRVNAVSPGYIRTPPIENLYNSRPDPKAAWARLEEVHPLGRIGTPEEVSAVVAFLASPAASFVTGATWNVDGGLSVRFAS</sequence>
<dbReference type="PRINTS" id="PR00081">
    <property type="entry name" value="GDHRDH"/>
</dbReference>
<dbReference type="NCBIfam" id="NF005559">
    <property type="entry name" value="PRK07231.1"/>
    <property type="match status" value="1"/>
</dbReference>
<dbReference type="EMBL" id="BAABLM010000009">
    <property type="protein sequence ID" value="GAA4683132.1"/>
    <property type="molecule type" value="Genomic_DNA"/>
</dbReference>
<dbReference type="PROSITE" id="PS00061">
    <property type="entry name" value="ADH_SHORT"/>
    <property type="match status" value="1"/>
</dbReference>
<dbReference type="Pfam" id="PF13561">
    <property type="entry name" value="adh_short_C2"/>
    <property type="match status" value="1"/>
</dbReference>
<evidence type="ECO:0000256" key="3">
    <source>
        <dbReference type="ARBA" id="ARBA00023027"/>
    </source>
</evidence>
<dbReference type="InterPro" id="IPR057326">
    <property type="entry name" value="KR_dom"/>
</dbReference>
<comment type="similarity">
    <text evidence="1">Belongs to the short-chain dehydrogenases/reductases (SDR) family.</text>
</comment>
<evidence type="ECO:0000256" key="2">
    <source>
        <dbReference type="ARBA" id="ARBA00023002"/>
    </source>
</evidence>
<keyword evidence="3" id="KW-0520">NAD</keyword>
<comment type="caution">
    <text evidence="5">The sequence shown here is derived from an EMBL/GenBank/DDBJ whole genome shotgun (WGS) entry which is preliminary data.</text>
</comment>
<dbReference type="InterPro" id="IPR036291">
    <property type="entry name" value="NAD(P)-bd_dom_sf"/>
</dbReference>
<protein>
    <submittedName>
        <fullName evidence="5">3-oxoacyl-ACP reductase FabG</fullName>
    </submittedName>
</protein>
<dbReference type="InterPro" id="IPR020904">
    <property type="entry name" value="Sc_DH/Rdtase_CS"/>
</dbReference>
<dbReference type="Gene3D" id="3.40.50.720">
    <property type="entry name" value="NAD(P)-binding Rossmann-like Domain"/>
    <property type="match status" value="1"/>
</dbReference>
<evidence type="ECO:0000313" key="6">
    <source>
        <dbReference type="Proteomes" id="UP001501295"/>
    </source>
</evidence>
<keyword evidence="6" id="KW-1185">Reference proteome</keyword>
<dbReference type="PANTHER" id="PTHR24321">
    <property type="entry name" value="DEHYDROGENASES, SHORT CHAIN"/>
    <property type="match status" value="1"/>
</dbReference>
<dbReference type="SMART" id="SM00822">
    <property type="entry name" value="PKS_KR"/>
    <property type="match status" value="1"/>
</dbReference>
<dbReference type="PANTHER" id="PTHR24321:SF8">
    <property type="entry name" value="ESTRADIOL 17-BETA-DEHYDROGENASE 8-RELATED"/>
    <property type="match status" value="1"/>
</dbReference>
<evidence type="ECO:0000256" key="1">
    <source>
        <dbReference type="ARBA" id="ARBA00006484"/>
    </source>
</evidence>
<organism evidence="5 6">
    <name type="scientific">Frondihabitans cladoniiphilus</name>
    <dbReference type="NCBI Taxonomy" id="715785"/>
    <lineage>
        <taxon>Bacteria</taxon>
        <taxon>Bacillati</taxon>
        <taxon>Actinomycetota</taxon>
        <taxon>Actinomycetes</taxon>
        <taxon>Micrococcales</taxon>
        <taxon>Microbacteriaceae</taxon>
        <taxon>Frondihabitans</taxon>
    </lineage>
</organism>
<gene>
    <name evidence="5" type="ORF">GCM10025780_31000</name>
</gene>
<dbReference type="SUPFAM" id="SSF51735">
    <property type="entry name" value="NAD(P)-binding Rossmann-fold domains"/>
    <property type="match status" value="1"/>
</dbReference>
<evidence type="ECO:0000259" key="4">
    <source>
        <dbReference type="SMART" id="SM00822"/>
    </source>
</evidence>
<dbReference type="PRINTS" id="PR00080">
    <property type="entry name" value="SDRFAMILY"/>
</dbReference>
<name>A0ABP8W9H4_9MICO</name>
<accession>A0ABP8W9H4</accession>
<proteinExistence type="inferred from homology"/>
<keyword evidence="2" id="KW-0560">Oxidoreductase</keyword>
<dbReference type="InterPro" id="IPR002347">
    <property type="entry name" value="SDR_fam"/>
</dbReference>
<dbReference type="CDD" id="cd05233">
    <property type="entry name" value="SDR_c"/>
    <property type="match status" value="1"/>
</dbReference>
<dbReference type="Proteomes" id="UP001501295">
    <property type="component" value="Unassembled WGS sequence"/>
</dbReference>
<reference evidence="6" key="1">
    <citation type="journal article" date="2019" name="Int. J. Syst. Evol. Microbiol.">
        <title>The Global Catalogue of Microorganisms (GCM) 10K type strain sequencing project: providing services to taxonomists for standard genome sequencing and annotation.</title>
        <authorList>
            <consortium name="The Broad Institute Genomics Platform"/>
            <consortium name="The Broad Institute Genome Sequencing Center for Infectious Disease"/>
            <person name="Wu L."/>
            <person name="Ma J."/>
        </authorList>
    </citation>
    <scope>NUCLEOTIDE SEQUENCE [LARGE SCALE GENOMIC DNA]</scope>
    <source>
        <strain evidence="6">JCM 18956</strain>
    </source>
</reference>